<gene>
    <name evidence="1" type="ORF">PBY51_020375</name>
</gene>
<proteinExistence type="predicted"/>
<dbReference type="AlphaFoldDB" id="A0AAN7XPX7"/>
<organism evidence="1 2">
    <name type="scientific">Eleginops maclovinus</name>
    <name type="common">Patagonian blennie</name>
    <name type="synonym">Eleginus maclovinus</name>
    <dbReference type="NCBI Taxonomy" id="56733"/>
    <lineage>
        <taxon>Eukaryota</taxon>
        <taxon>Metazoa</taxon>
        <taxon>Chordata</taxon>
        <taxon>Craniata</taxon>
        <taxon>Vertebrata</taxon>
        <taxon>Euteleostomi</taxon>
        <taxon>Actinopterygii</taxon>
        <taxon>Neopterygii</taxon>
        <taxon>Teleostei</taxon>
        <taxon>Neoteleostei</taxon>
        <taxon>Acanthomorphata</taxon>
        <taxon>Eupercaria</taxon>
        <taxon>Perciformes</taxon>
        <taxon>Notothenioidei</taxon>
        <taxon>Eleginopidae</taxon>
        <taxon>Eleginops</taxon>
    </lineage>
</organism>
<dbReference type="Proteomes" id="UP001346869">
    <property type="component" value="Unassembled WGS sequence"/>
</dbReference>
<evidence type="ECO:0000313" key="2">
    <source>
        <dbReference type="Proteomes" id="UP001346869"/>
    </source>
</evidence>
<comment type="caution">
    <text evidence="1">The sequence shown here is derived from an EMBL/GenBank/DDBJ whole genome shotgun (WGS) entry which is preliminary data.</text>
</comment>
<accession>A0AAN7XPX7</accession>
<sequence>MKLCYIIEQSVAYSTEVTNMQQAAAVREWRWETAGLPDEVGAVAAESRLLEEPGSEFVVLHFVDVFLPQSTFASKPIGYVRSGRLV</sequence>
<name>A0AAN7XPX7_ELEMC</name>
<protein>
    <submittedName>
        <fullName evidence="1">Uncharacterized protein</fullName>
    </submittedName>
</protein>
<dbReference type="EMBL" id="JAUZQC010000009">
    <property type="protein sequence ID" value="KAK5866165.1"/>
    <property type="molecule type" value="Genomic_DNA"/>
</dbReference>
<keyword evidence="2" id="KW-1185">Reference proteome</keyword>
<evidence type="ECO:0000313" key="1">
    <source>
        <dbReference type="EMBL" id="KAK5866165.1"/>
    </source>
</evidence>
<reference evidence="1 2" key="2">
    <citation type="journal article" date="2023" name="Mol. Biol. Evol.">
        <title>Genomics of Secondarily Temperate Adaptation in the Only Non-Antarctic Icefish.</title>
        <authorList>
            <person name="Rivera-Colon A.G."/>
            <person name="Rayamajhi N."/>
            <person name="Minhas B.F."/>
            <person name="Madrigal G."/>
            <person name="Bilyk K.T."/>
            <person name="Yoon V."/>
            <person name="Hune M."/>
            <person name="Gregory S."/>
            <person name="Cheng C.H.C."/>
            <person name="Catchen J.M."/>
        </authorList>
    </citation>
    <scope>NUCLEOTIDE SEQUENCE [LARGE SCALE GENOMIC DNA]</scope>
    <source>
        <strain evidence="1">JMC-PN-2008</strain>
    </source>
</reference>
<reference evidence="1 2" key="1">
    <citation type="journal article" date="2023" name="Genes (Basel)">
        <title>Chromosome-Level Genome Assembly and Circadian Gene Repertoire of the Patagonia Blennie Eleginops maclovinus-The Closest Ancestral Proxy of Antarctic Cryonotothenioids.</title>
        <authorList>
            <person name="Cheng C.C."/>
            <person name="Rivera-Colon A.G."/>
            <person name="Minhas B.F."/>
            <person name="Wilson L."/>
            <person name="Rayamajhi N."/>
            <person name="Vargas-Chacoff L."/>
            <person name="Catchen J.M."/>
        </authorList>
    </citation>
    <scope>NUCLEOTIDE SEQUENCE [LARGE SCALE GENOMIC DNA]</scope>
    <source>
        <strain evidence="1">JMC-PN-2008</strain>
    </source>
</reference>